<dbReference type="Proteomes" id="UP001050808">
    <property type="component" value="Unassembled WGS sequence"/>
</dbReference>
<dbReference type="Gene3D" id="1.10.1200.10">
    <property type="entry name" value="ACP-like"/>
    <property type="match status" value="1"/>
</dbReference>
<feature type="domain" description="Carrier" evidence="1">
    <location>
        <begin position="4"/>
        <end position="81"/>
    </location>
</feature>
<proteinExistence type="predicted"/>
<dbReference type="Pfam" id="PF00550">
    <property type="entry name" value="PP-binding"/>
    <property type="match status" value="1"/>
</dbReference>
<reference evidence="2" key="1">
    <citation type="submission" date="2024-05" db="EMBL/GenBank/DDBJ databases">
        <title>Whole genome shotgun sequence of Streptomyces violascens NBRC 12920.</title>
        <authorList>
            <person name="Komaki H."/>
            <person name="Tamura T."/>
        </authorList>
    </citation>
    <scope>NUCLEOTIDE SEQUENCE</scope>
    <source>
        <strain evidence="2">NBRC 12920</strain>
    </source>
</reference>
<dbReference type="EMBL" id="BNDY01000017">
    <property type="protein sequence ID" value="GHI42391.1"/>
    <property type="molecule type" value="Genomic_DNA"/>
</dbReference>
<dbReference type="InterPro" id="IPR036736">
    <property type="entry name" value="ACP-like_sf"/>
</dbReference>
<sequence length="84" mass="9052">MTSPTSFDLKARLVAILGEKFGLPEDEVLSGATFDELDIDSLVLVELSLILRKELGVDLAEGDLDSSFRIDDAVAAVEAKRAMV</sequence>
<comment type="caution">
    <text evidence="2">The sequence shown here is derived from an EMBL/GenBank/DDBJ whole genome shotgun (WGS) entry which is preliminary data.</text>
</comment>
<evidence type="ECO:0000313" key="3">
    <source>
        <dbReference type="Proteomes" id="UP001050808"/>
    </source>
</evidence>
<dbReference type="RefSeq" id="WP_189965462.1">
    <property type="nucleotide sequence ID" value="NZ_BMUA01000013.1"/>
</dbReference>
<evidence type="ECO:0000259" key="1">
    <source>
        <dbReference type="PROSITE" id="PS50075"/>
    </source>
</evidence>
<accession>A0ABQ3QYN3</accession>
<keyword evidence="3" id="KW-1185">Reference proteome</keyword>
<evidence type="ECO:0000313" key="2">
    <source>
        <dbReference type="EMBL" id="GHI42391.1"/>
    </source>
</evidence>
<dbReference type="PROSITE" id="PS50075">
    <property type="entry name" value="CARRIER"/>
    <property type="match status" value="1"/>
</dbReference>
<name>A0ABQ3QYN3_9ACTN</name>
<dbReference type="InterPro" id="IPR009081">
    <property type="entry name" value="PP-bd_ACP"/>
</dbReference>
<gene>
    <name evidence="2" type="primary">mmyA</name>
    <name evidence="2" type="ORF">Sviol_67990</name>
</gene>
<organism evidence="2 3">
    <name type="scientific">Streptomyces violascens</name>
    <dbReference type="NCBI Taxonomy" id="67381"/>
    <lineage>
        <taxon>Bacteria</taxon>
        <taxon>Bacillati</taxon>
        <taxon>Actinomycetota</taxon>
        <taxon>Actinomycetes</taxon>
        <taxon>Kitasatosporales</taxon>
        <taxon>Streptomycetaceae</taxon>
        <taxon>Streptomyces</taxon>
    </lineage>
</organism>
<dbReference type="SUPFAM" id="SSF47336">
    <property type="entry name" value="ACP-like"/>
    <property type="match status" value="1"/>
</dbReference>
<protein>
    <submittedName>
        <fullName evidence="2">Acyl carrier protein</fullName>
    </submittedName>
</protein>